<dbReference type="RefSeq" id="WP_085581845.1">
    <property type="nucleotide sequence ID" value="NZ_JFKA01000003.1"/>
</dbReference>
<name>A0A1Y2L2Z8_9PROT</name>
<dbReference type="Gene3D" id="3.20.20.370">
    <property type="entry name" value="Glycoside hydrolase/deacetylase"/>
    <property type="match status" value="1"/>
</dbReference>
<evidence type="ECO:0008006" key="3">
    <source>
        <dbReference type="Google" id="ProtNLM"/>
    </source>
</evidence>
<dbReference type="Proteomes" id="UP000193391">
    <property type="component" value="Unassembled WGS sequence"/>
</dbReference>
<reference evidence="1 2" key="1">
    <citation type="submission" date="2014-03" db="EMBL/GenBank/DDBJ databases">
        <title>The draft genome sequence of Thalassospira mesophila JCM 18969.</title>
        <authorList>
            <person name="Lai Q."/>
            <person name="Shao Z."/>
        </authorList>
    </citation>
    <scope>NUCLEOTIDE SEQUENCE [LARGE SCALE GENOMIC DNA]</scope>
    <source>
        <strain evidence="1 2">JCM 18969</strain>
    </source>
</reference>
<evidence type="ECO:0000313" key="1">
    <source>
        <dbReference type="EMBL" id="OSQ38952.1"/>
    </source>
</evidence>
<sequence>MGTWDDLRAELDCWAQSDKHATMWWRDDDAVSPTPQLEEILSCERSYHVPLALAVIPGKVEIDLVERLVETLDTRVLQHGWRHENHAPADRKKQELDDVRSTESVLADVQSGFDVLTARFASRFLPVMVPPWNRIAPGVMAGLPDIGLRGVSTFGARTQPCPVPGLLQVNTHIDVIDWRGTRGFVGEAACLDAMIAHLHQRRTGAVDEDETTGLLTHHLVHDVPTTAFLHDLFSFEHSALNWQAIAGVFPWQ</sequence>
<dbReference type="InterPro" id="IPR011330">
    <property type="entry name" value="Glyco_hydro/deAcase_b/a-brl"/>
</dbReference>
<evidence type="ECO:0000313" key="2">
    <source>
        <dbReference type="Proteomes" id="UP000193391"/>
    </source>
</evidence>
<keyword evidence="2" id="KW-1185">Reference proteome</keyword>
<gene>
    <name evidence="1" type="ORF">TMES_09570</name>
</gene>
<protein>
    <recommendedName>
        <fullName evidence="3">Polysaccharide deacetylase</fullName>
    </recommendedName>
</protein>
<dbReference type="AlphaFoldDB" id="A0A1Y2L2Z8"/>
<dbReference type="SUPFAM" id="SSF88713">
    <property type="entry name" value="Glycoside hydrolase/deacetylase"/>
    <property type="match status" value="1"/>
</dbReference>
<dbReference type="OrthoDB" id="6086702at2"/>
<organism evidence="1 2">
    <name type="scientific">Thalassospira mesophila</name>
    <dbReference type="NCBI Taxonomy" id="1293891"/>
    <lineage>
        <taxon>Bacteria</taxon>
        <taxon>Pseudomonadati</taxon>
        <taxon>Pseudomonadota</taxon>
        <taxon>Alphaproteobacteria</taxon>
        <taxon>Rhodospirillales</taxon>
        <taxon>Thalassospiraceae</taxon>
        <taxon>Thalassospira</taxon>
    </lineage>
</organism>
<dbReference type="EMBL" id="JFKA01000003">
    <property type="protein sequence ID" value="OSQ38952.1"/>
    <property type="molecule type" value="Genomic_DNA"/>
</dbReference>
<dbReference type="GO" id="GO:0005975">
    <property type="term" value="P:carbohydrate metabolic process"/>
    <property type="evidence" value="ECO:0007669"/>
    <property type="project" value="InterPro"/>
</dbReference>
<dbReference type="InterPro" id="IPR049591">
    <property type="entry name" value="CE4_u4-like"/>
</dbReference>
<accession>A0A1Y2L2Z8</accession>
<dbReference type="CDD" id="cd10928">
    <property type="entry name" value="CE4_u4"/>
    <property type="match status" value="1"/>
</dbReference>
<comment type="caution">
    <text evidence="1">The sequence shown here is derived from an EMBL/GenBank/DDBJ whole genome shotgun (WGS) entry which is preliminary data.</text>
</comment>
<dbReference type="STRING" id="1293891.TMES_09570"/>
<proteinExistence type="predicted"/>